<feature type="region of interest" description="Disordered" evidence="1">
    <location>
        <begin position="158"/>
        <end position="177"/>
    </location>
</feature>
<dbReference type="Proteomes" id="UP000187203">
    <property type="component" value="Unassembled WGS sequence"/>
</dbReference>
<evidence type="ECO:0000256" key="1">
    <source>
        <dbReference type="SAM" id="MobiDB-lite"/>
    </source>
</evidence>
<comment type="caution">
    <text evidence="2">The sequence shown here is derived from an EMBL/GenBank/DDBJ whole genome shotgun (WGS) entry which is preliminary data.</text>
</comment>
<reference evidence="3" key="1">
    <citation type="submission" date="2013-09" db="EMBL/GenBank/DDBJ databases">
        <title>Corchorus olitorius genome sequencing.</title>
        <authorList>
            <person name="Alam M."/>
            <person name="Haque M.S."/>
            <person name="Islam M.S."/>
            <person name="Emdad E.M."/>
            <person name="Islam M.M."/>
            <person name="Ahmed B."/>
            <person name="Halim A."/>
            <person name="Hossen Q.M.M."/>
            <person name="Hossain M.Z."/>
            <person name="Ahmed R."/>
            <person name="Khan M.M."/>
            <person name="Islam R."/>
            <person name="Rashid M.M."/>
            <person name="Khan S.A."/>
            <person name="Rahman M.S."/>
            <person name="Alam M."/>
            <person name="Yahiya A.S."/>
            <person name="Khan M.S."/>
            <person name="Azam M.S."/>
            <person name="Haque T."/>
            <person name="Lashkar M.Z.H."/>
            <person name="Akhand A.I."/>
            <person name="Morshed G."/>
            <person name="Roy S."/>
            <person name="Uddin K.S."/>
            <person name="Rabeya T."/>
            <person name="Hossain A.S."/>
            <person name="Chowdhury A."/>
            <person name="Snigdha A.R."/>
            <person name="Mortoza M.S."/>
            <person name="Matin S.A."/>
            <person name="Hoque S.M.E."/>
            <person name="Islam M.K."/>
            <person name="Roy D.K."/>
            <person name="Haider R."/>
            <person name="Moosa M.M."/>
            <person name="Elias S.M."/>
            <person name="Hasan A.M."/>
            <person name="Jahan S."/>
            <person name="Shafiuddin M."/>
            <person name="Mahmood N."/>
            <person name="Shommy N.S."/>
        </authorList>
    </citation>
    <scope>NUCLEOTIDE SEQUENCE [LARGE SCALE GENOMIC DNA]</scope>
    <source>
        <strain evidence="3">cv. O-4</strain>
    </source>
</reference>
<feature type="compositionally biased region" description="Basic and acidic residues" evidence="1">
    <location>
        <begin position="158"/>
        <end position="167"/>
    </location>
</feature>
<accession>A0A1R3L3U0</accession>
<proteinExistence type="predicted"/>
<sequence length="367" mass="38897">MAGNAVASTAAATAVAAAELKAEGVKWAKRVCMSGPAVCLEFNGAACQKKGGGGGVRKVNGWVLRFWRPGAGNELPDQMQLAVEEMIGAGDDDHGQLLWARPVEHVDERHGVVLFAVDDDGVGRHRRDVPARGGGAHQRQALGGCAGFVQAARHLRDDKAAERETAQRQRQRSHIGGPFGLCPHPVEHGQHVVLLADAVVVRAFGLAHTAKIQTHRRIAEADEGACQRLRDLVVLGAAEQRMRMADQRQAARAVDHQPFNGFAFDQMALDDFVDVFLVDEGVPDGLGVDHHDRTEFAAVEAAGLVDAHAAFTVDAEFLAALLGVFLHGLGAKVGAAARAVLAFVQAKENVVLVVAAHGRTEKAGRAA</sequence>
<name>A0A1R3L3U0_9ROSI</name>
<evidence type="ECO:0000313" key="2">
    <source>
        <dbReference type="EMBL" id="OMP13991.1"/>
    </source>
</evidence>
<gene>
    <name evidence="2" type="ORF">COLO4_00490</name>
</gene>
<keyword evidence="3" id="KW-1185">Reference proteome</keyword>
<organism evidence="2 3">
    <name type="scientific">Corchorus olitorius</name>
    <dbReference type="NCBI Taxonomy" id="93759"/>
    <lineage>
        <taxon>Eukaryota</taxon>
        <taxon>Viridiplantae</taxon>
        <taxon>Streptophyta</taxon>
        <taxon>Embryophyta</taxon>
        <taxon>Tracheophyta</taxon>
        <taxon>Spermatophyta</taxon>
        <taxon>Magnoliopsida</taxon>
        <taxon>eudicotyledons</taxon>
        <taxon>Gunneridae</taxon>
        <taxon>Pentapetalae</taxon>
        <taxon>rosids</taxon>
        <taxon>malvids</taxon>
        <taxon>Malvales</taxon>
        <taxon>Malvaceae</taxon>
        <taxon>Grewioideae</taxon>
        <taxon>Apeibeae</taxon>
        <taxon>Corchorus</taxon>
    </lineage>
</organism>
<protein>
    <submittedName>
        <fullName evidence="2">Uncharacterized protein</fullName>
    </submittedName>
</protein>
<evidence type="ECO:0000313" key="3">
    <source>
        <dbReference type="Proteomes" id="UP000187203"/>
    </source>
</evidence>
<dbReference type="AlphaFoldDB" id="A0A1R3L3U0"/>
<dbReference type="EMBL" id="AWUE01002591">
    <property type="protein sequence ID" value="OMP13991.1"/>
    <property type="molecule type" value="Genomic_DNA"/>
</dbReference>